<dbReference type="EMBL" id="LAZR01002155">
    <property type="protein sequence ID" value="KKN33728.1"/>
    <property type="molecule type" value="Genomic_DNA"/>
</dbReference>
<reference evidence="2" key="1">
    <citation type="journal article" date="2015" name="Nature">
        <title>Complex archaea that bridge the gap between prokaryotes and eukaryotes.</title>
        <authorList>
            <person name="Spang A."/>
            <person name="Saw J.H."/>
            <person name="Jorgensen S.L."/>
            <person name="Zaremba-Niedzwiedzka K."/>
            <person name="Martijn J."/>
            <person name="Lind A.E."/>
            <person name="van Eijk R."/>
            <person name="Schleper C."/>
            <person name="Guy L."/>
            <person name="Ettema T.J."/>
        </authorList>
    </citation>
    <scope>NUCLEOTIDE SEQUENCE</scope>
</reference>
<dbReference type="PANTHER" id="PTHR38462:SF1">
    <property type="entry name" value="YPRB RIBONUCLEASE H-LIKE DOMAIN-CONTAINING PROTEIN"/>
    <property type="match status" value="1"/>
</dbReference>
<gene>
    <name evidence="2" type="ORF">LCGC14_0800790</name>
</gene>
<dbReference type="InterPro" id="IPR012337">
    <property type="entry name" value="RNaseH-like_sf"/>
</dbReference>
<name>A0A0F9SWS8_9ZZZZ</name>
<proteinExistence type="predicted"/>
<evidence type="ECO:0000313" key="2">
    <source>
        <dbReference type="EMBL" id="KKN33728.1"/>
    </source>
</evidence>
<dbReference type="AlphaFoldDB" id="A0A0F9SWS8"/>
<protein>
    <recommendedName>
        <fullName evidence="1">YprB ribonuclease H-like domain-containing protein</fullName>
    </recommendedName>
</protein>
<accession>A0A0F9SWS8</accession>
<dbReference type="InterPro" id="IPR038720">
    <property type="entry name" value="YprB_RNase_H-like_dom"/>
</dbReference>
<comment type="caution">
    <text evidence="2">The sequence shown here is derived from an EMBL/GenBank/DDBJ whole genome shotgun (WGS) entry which is preliminary data.</text>
</comment>
<dbReference type="PANTHER" id="PTHR38462">
    <property type="entry name" value="EXONUCLEASE-LIKE PROTEIN"/>
    <property type="match status" value="1"/>
</dbReference>
<sequence length="129" mass="15224">MGVDFNQIHFDVCFLLKRLKIKGGLKKIEKRFGISRGELEDLDGYSAVLLWKKFKKTKKKEYLETLLAYNNEDVINLEFLLYQAYNLLIKKDHFLTSPLKLPKKEIKNPFLSNKRVVDEILGRKINLYS</sequence>
<dbReference type="Pfam" id="PF13482">
    <property type="entry name" value="RNase_H_2"/>
    <property type="match status" value="1"/>
</dbReference>
<dbReference type="SUPFAM" id="SSF53098">
    <property type="entry name" value="Ribonuclease H-like"/>
    <property type="match status" value="1"/>
</dbReference>
<organism evidence="2">
    <name type="scientific">marine sediment metagenome</name>
    <dbReference type="NCBI Taxonomy" id="412755"/>
    <lineage>
        <taxon>unclassified sequences</taxon>
        <taxon>metagenomes</taxon>
        <taxon>ecological metagenomes</taxon>
    </lineage>
</organism>
<evidence type="ECO:0000259" key="1">
    <source>
        <dbReference type="Pfam" id="PF13482"/>
    </source>
</evidence>
<feature type="domain" description="YprB ribonuclease H-like" evidence="1">
    <location>
        <begin position="3"/>
        <end position="82"/>
    </location>
</feature>